<dbReference type="InterPro" id="IPR011251">
    <property type="entry name" value="Luciferase-like_dom"/>
</dbReference>
<evidence type="ECO:0000256" key="4">
    <source>
        <dbReference type="ARBA" id="ARBA00023033"/>
    </source>
</evidence>
<dbReference type="AlphaFoldDB" id="A0A932MMG0"/>
<evidence type="ECO:0000313" key="6">
    <source>
        <dbReference type="EMBL" id="MBI3126507.1"/>
    </source>
</evidence>
<evidence type="ECO:0000256" key="3">
    <source>
        <dbReference type="ARBA" id="ARBA00023002"/>
    </source>
</evidence>
<dbReference type="SUPFAM" id="SSF51679">
    <property type="entry name" value="Bacterial luciferase-like"/>
    <property type="match status" value="1"/>
</dbReference>
<evidence type="ECO:0000256" key="1">
    <source>
        <dbReference type="ARBA" id="ARBA00022630"/>
    </source>
</evidence>
<dbReference type="EMBL" id="JACPUR010000004">
    <property type="protein sequence ID" value="MBI3126507.1"/>
    <property type="molecule type" value="Genomic_DNA"/>
</dbReference>
<dbReference type="PANTHER" id="PTHR42847:SF4">
    <property type="entry name" value="ALKANESULFONATE MONOOXYGENASE-RELATED"/>
    <property type="match status" value="1"/>
</dbReference>
<sequence>MPTEYAWFLPSAKNGDGRKINTKEPERPPTVAYLSEVARAAERAGFVNLLVPTGTHCLDAWLVAAAVAEHTECIKFCVAFRPGLTSPVFAAQTANSLDAMTGGRVTVNVVTGSTPLDQMRYGDHLRHDERYERTDEFLQIVKALWRNEGPVTFQGIHYDIRDASFFPPQVSRPHPAIYLGGSSEAGRRVGARHADVHMMYAVDLETIAQDAADMKRRAAEFGREKDIRFGIRIHTVCRETREEARRAAEAMIEGSDISNTGVWADMRNRTESTGQKRVNDLAQRGGSLWVTDTLWMGVNTVRAGAGASLVGTPDMIAKALKEYVRAGVETFILSGWPHIEEAEIFGREVMPLLKDTDPVVLEKPAGAAPGRPRQKLLI</sequence>
<comment type="caution">
    <text evidence="6">The sequence shown here is derived from an EMBL/GenBank/DDBJ whole genome shotgun (WGS) entry which is preliminary data.</text>
</comment>
<evidence type="ECO:0000313" key="7">
    <source>
        <dbReference type="Proteomes" id="UP000782312"/>
    </source>
</evidence>
<dbReference type="CDD" id="cd01094">
    <property type="entry name" value="Alkanesulfonate_monoxygenase"/>
    <property type="match status" value="1"/>
</dbReference>
<keyword evidence="2" id="KW-0288">FMN</keyword>
<dbReference type="GO" id="GO:0008726">
    <property type="term" value="F:alkanesulfonate monooxygenase activity"/>
    <property type="evidence" value="ECO:0007669"/>
    <property type="project" value="TreeGrafter"/>
</dbReference>
<feature type="domain" description="Luciferase-like" evidence="5">
    <location>
        <begin position="7"/>
        <end position="329"/>
    </location>
</feature>
<protein>
    <submittedName>
        <fullName evidence="6">LLM class flavin-dependent oxidoreductase</fullName>
    </submittedName>
</protein>
<evidence type="ECO:0000256" key="2">
    <source>
        <dbReference type="ARBA" id="ARBA00022643"/>
    </source>
</evidence>
<evidence type="ECO:0000259" key="5">
    <source>
        <dbReference type="Pfam" id="PF00296"/>
    </source>
</evidence>
<keyword evidence="1" id="KW-0285">Flavoprotein</keyword>
<organism evidence="6 7">
    <name type="scientific">Tectimicrobiota bacterium</name>
    <dbReference type="NCBI Taxonomy" id="2528274"/>
    <lineage>
        <taxon>Bacteria</taxon>
        <taxon>Pseudomonadati</taxon>
        <taxon>Nitrospinota/Tectimicrobiota group</taxon>
        <taxon>Candidatus Tectimicrobiota</taxon>
    </lineage>
</organism>
<keyword evidence="3" id="KW-0560">Oxidoreductase</keyword>
<name>A0A932MMG0_UNCTE</name>
<reference evidence="6" key="1">
    <citation type="submission" date="2020-07" db="EMBL/GenBank/DDBJ databases">
        <title>Huge and variable diversity of episymbiotic CPR bacteria and DPANN archaea in groundwater ecosystems.</title>
        <authorList>
            <person name="He C.Y."/>
            <person name="Keren R."/>
            <person name="Whittaker M."/>
            <person name="Farag I.F."/>
            <person name="Doudna J."/>
            <person name="Cate J.H.D."/>
            <person name="Banfield J.F."/>
        </authorList>
    </citation>
    <scope>NUCLEOTIDE SEQUENCE</scope>
    <source>
        <strain evidence="6">NC_groundwater_763_Ag_S-0.2um_68_21</strain>
    </source>
</reference>
<dbReference type="Gene3D" id="3.20.20.30">
    <property type="entry name" value="Luciferase-like domain"/>
    <property type="match status" value="1"/>
</dbReference>
<proteinExistence type="predicted"/>
<dbReference type="Proteomes" id="UP000782312">
    <property type="component" value="Unassembled WGS sequence"/>
</dbReference>
<dbReference type="GO" id="GO:0046306">
    <property type="term" value="P:alkanesulfonate catabolic process"/>
    <property type="evidence" value="ECO:0007669"/>
    <property type="project" value="TreeGrafter"/>
</dbReference>
<dbReference type="InterPro" id="IPR036661">
    <property type="entry name" value="Luciferase-like_sf"/>
</dbReference>
<dbReference type="PANTHER" id="PTHR42847">
    <property type="entry name" value="ALKANESULFONATE MONOOXYGENASE"/>
    <property type="match status" value="1"/>
</dbReference>
<gene>
    <name evidence="6" type="ORF">HYZ11_02750</name>
</gene>
<dbReference type="Pfam" id="PF00296">
    <property type="entry name" value="Bac_luciferase"/>
    <property type="match status" value="1"/>
</dbReference>
<keyword evidence="4" id="KW-0503">Monooxygenase</keyword>
<dbReference type="InterPro" id="IPR050172">
    <property type="entry name" value="SsuD_RutA_monooxygenase"/>
</dbReference>
<accession>A0A932MMG0</accession>